<reference evidence="2" key="1">
    <citation type="submission" date="2024-07" db="EMBL/GenBank/DDBJ databases">
        <title>Halotolerant mesophilic bacterium Ornithinibacillus sp. 4-3, sp. nov., isolated from soil.</title>
        <authorList>
            <person name="Sidarenka A.V."/>
            <person name="Guliayeva D.E."/>
            <person name="Leanovich S.I."/>
            <person name="Hileuskaya K.S."/>
            <person name="Akhremchuk A.E."/>
            <person name="Sikolenko M.A."/>
            <person name="Valentovich L.N."/>
        </authorList>
    </citation>
    <scope>NUCLEOTIDE SEQUENCE</scope>
    <source>
        <strain evidence="2">4-3</strain>
    </source>
</reference>
<sequence>MNTQRIFAIFEKDMKDFMKNTMTLFMPIVPIILAFFYSRIGGDEEMPIEMIYLVVGVIFSSVSAGGIMIMMAEENEKQTLRGLTLSPATIFDVLVGKSLVIVLLTIATMIISLAIMGMGPILDVKVIIGLIILFLFFLFLGIGIGLFVKTVGMTTAYLMPIMFLFGFTPMVQLLGLEEGSLVLKIFNYFPMIQLIDAYYLDTWTPIFIVAIWVIVAAIFMYVCFKRTMKDE</sequence>
<protein>
    <submittedName>
        <fullName evidence="2">ABC transporter permease</fullName>
    </submittedName>
</protein>
<dbReference type="RefSeq" id="WP_368654483.1">
    <property type="nucleotide sequence ID" value="NZ_CP162599.1"/>
</dbReference>
<dbReference type="AlphaFoldDB" id="A0AB39HTN2"/>
<proteinExistence type="predicted"/>
<keyword evidence="1" id="KW-0472">Membrane</keyword>
<feature type="transmembrane region" description="Helical" evidence="1">
    <location>
        <begin position="155"/>
        <end position="174"/>
    </location>
</feature>
<evidence type="ECO:0000256" key="1">
    <source>
        <dbReference type="SAM" id="Phobius"/>
    </source>
</evidence>
<feature type="transmembrane region" description="Helical" evidence="1">
    <location>
        <begin position="50"/>
        <end position="72"/>
    </location>
</feature>
<name>A0AB39HTN2_9BACI</name>
<evidence type="ECO:0000313" key="2">
    <source>
        <dbReference type="EMBL" id="XDK33805.1"/>
    </source>
</evidence>
<keyword evidence="1" id="KW-1133">Transmembrane helix</keyword>
<organism evidence="2">
    <name type="scientific">Ornithinibacillus sp. 4-3</name>
    <dbReference type="NCBI Taxonomy" id="3231488"/>
    <lineage>
        <taxon>Bacteria</taxon>
        <taxon>Bacillati</taxon>
        <taxon>Bacillota</taxon>
        <taxon>Bacilli</taxon>
        <taxon>Bacillales</taxon>
        <taxon>Bacillaceae</taxon>
        <taxon>Ornithinibacillus</taxon>
    </lineage>
</organism>
<dbReference type="EMBL" id="CP162599">
    <property type="protein sequence ID" value="XDK33805.1"/>
    <property type="molecule type" value="Genomic_DNA"/>
</dbReference>
<feature type="transmembrane region" description="Helical" evidence="1">
    <location>
        <begin position="203"/>
        <end position="224"/>
    </location>
</feature>
<gene>
    <name evidence="2" type="ORF">AB4Y30_05480</name>
</gene>
<feature type="transmembrane region" description="Helical" evidence="1">
    <location>
        <begin position="93"/>
        <end position="115"/>
    </location>
</feature>
<feature type="transmembrane region" description="Helical" evidence="1">
    <location>
        <begin position="21"/>
        <end position="38"/>
    </location>
</feature>
<keyword evidence="1" id="KW-0812">Transmembrane</keyword>
<accession>A0AB39HTN2</accession>
<feature type="transmembrane region" description="Helical" evidence="1">
    <location>
        <begin position="127"/>
        <end position="148"/>
    </location>
</feature>